<dbReference type="Proteomes" id="UP000007254">
    <property type="component" value="Chromosome"/>
</dbReference>
<dbReference type="HOGENOM" id="CLU_1064125_0_0_12"/>
<dbReference type="AlphaFoldDB" id="G0GAK8"/>
<name>G0GAK8_WINT7</name>
<keyword evidence="2" id="KW-1185">Reference proteome</keyword>
<evidence type="ECO:0000313" key="2">
    <source>
        <dbReference type="Proteomes" id="UP000007254"/>
    </source>
</evidence>
<dbReference type="RefSeq" id="WP_014624351.1">
    <property type="nucleotide sequence ID" value="NC_017583.1"/>
</dbReference>
<reference evidence="1 2" key="1">
    <citation type="submission" date="2011-06" db="EMBL/GenBank/DDBJ databases">
        <title>The complete genome of Spirochaeta thermophila DSM 6578.</title>
        <authorList>
            <consortium name="US DOE Joint Genome Institute (JGI-PGF)"/>
            <person name="Lucas S."/>
            <person name="Lapidus A."/>
            <person name="Bruce D."/>
            <person name="Goodwin L."/>
            <person name="Pitluck S."/>
            <person name="Peters L."/>
            <person name="Kyrpides N."/>
            <person name="Mavromatis K."/>
            <person name="Ivanova N."/>
            <person name="Mikailova N."/>
            <person name="Pagani I."/>
            <person name="Chertkov O."/>
            <person name="Detter J.C."/>
            <person name="Tapia R."/>
            <person name="Han C."/>
            <person name="Land M."/>
            <person name="Hauser L."/>
            <person name="Markowitz V."/>
            <person name="Cheng J.-F."/>
            <person name="Hugenholtz P."/>
            <person name="Woyke T."/>
            <person name="Wu D."/>
            <person name="Spring S."/>
            <person name="Merkhoffer B."/>
            <person name="Schneider S."/>
            <person name="Klenk H.-P."/>
            <person name="Eisen J.A."/>
        </authorList>
    </citation>
    <scope>NUCLEOTIDE SEQUENCE [LARGE SCALE GENOMIC DNA]</scope>
    <source>
        <strain evidence="2">ATCC 700085 / DSM 6578 / Z-1203</strain>
    </source>
</reference>
<sequence length="263" mass="30539">MKTLYARAIWLRNCGRFTHISSDFGSQYHTHTFVTSEALYASLTRGVTWRHQGRFVDLETDAKKSTSPDYFLWDYDITQKPIWFTPGVFVDECMRQLAKQDKIADTHDFNVISEGYPSTSSTPLGSPRDFWVPTFGKIETILPGYTLVAYGFSYSLGELNMFSRNQIFLLGKKRTMFQITELSDVIEGSHKKGYCDTEWWIEVPPVFGDKFQRFEVLGATMRYLILRGMTKDSLDYVEFNFSDGRTIRLPYFYLKTVPLNDRA</sequence>
<dbReference type="KEGG" id="stq:Spith_0694"/>
<organism evidence="1 2">
    <name type="scientific">Winmispira thermophila (strain ATCC 700085 / DSM 6578 / Z-1203)</name>
    <name type="common">Spirochaeta thermophila</name>
    <dbReference type="NCBI Taxonomy" id="869211"/>
    <lineage>
        <taxon>Bacteria</taxon>
        <taxon>Pseudomonadati</taxon>
        <taxon>Spirochaetota</taxon>
        <taxon>Spirochaetia</taxon>
        <taxon>Winmispirales</taxon>
        <taxon>Winmispiraceae</taxon>
        <taxon>Winmispira</taxon>
    </lineage>
</organism>
<gene>
    <name evidence="1" type="ordered locus">Spith_0694</name>
</gene>
<evidence type="ECO:0000313" key="1">
    <source>
        <dbReference type="EMBL" id="AEJ60973.1"/>
    </source>
</evidence>
<protein>
    <submittedName>
        <fullName evidence="1">Uncharacterized protein</fullName>
    </submittedName>
</protein>
<proteinExistence type="predicted"/>
<accession>G0GAK8</accession>
<dbReference type="STRING" id="869211.Spith_0694"/>
<dbReference type="EMBL" id="CP002903">
    <property type="protein sequence ID" value="AEJ60973.1"/>
    <property type="molecule type" value="Genomic_DNA"/>
</dbReference>